<dbReference type="GO" id="GO:0006352">
    <property type="term" value="P:DNA-templated transcription initiation"/>
    <property type="evidence" value="ECO:0007669"/>
    <property type="project" value="InterPro"/>
</dbReference>
<name>A0A644TLV0_9ZZZZ</name>
<dbReference type="GO" id="GO:0016779">
    <property type="term" value="F:nucleotidyltransferase activity"/>
    <property type="evidence" value="ECO:0007669"/>
    <property type="project" value="UniProtKB-KW"/>
</dbReference>
<evidence type="ECO:0000256" key="6">
    <source>
        <dbReference type="ARBA" id="ARBA00023082"/>
    </source>
</evidence>
<dbReference type="Pfam" id="PF00309">
    <property type="entry name" value="Sigma54_AID"/>
    <property type="match status" value="1"/>
</dbReference>
<evidence type="ECO:0000256" key="2">
    <source>
        <dbReference type="ARBA" id="ARBA00022478"/>
    </source>
</evidence>
<accession>A0A644TLV0</accession>
<keyword evidence="6" id="KW-0731">Sigma factor</keyword>
<dbReference type="InterPro" id="IPR038709">
    <property type="entry name" value="RpoN_core-bd_sf"/>
</dbReference>
<keyword evidence="3" id="KW-0808">Transferase</keyword>
<reference evidence="11" key="1">
    <citation type="submission" date="2019-08" db="EMBL/GenBank/DDBJ databases">
        <authorList>
            <person name="Kucharzyk K."/>
            <person name="Murdoch R.W."/>
            <person name="Higgins S."/>
            <person name="Loffler F."/>
        </authorList>
    </citation>
    <scope>NUCLEOTIDE SEQUENCE</scope>
</reference>
<dbReference type="PANTHER" id="PTHR32248">
    <property type="entry name" value="RNA POLYMERASE SIGMA-54 FACTOR"/>
    <property type="match status" value="1"/>
</dbReference>
<sequence length="454" mass="51117">MDCGIRAELQQKLVMTPQLCQAIAILQLSSLELASMVEQELLENPALEIDDEQAAAEEQQNGVEAQFENYAQWAEYLNNDTNTDQSQQDSDFSPYEKLSDNVVSLADHLELQLDLIGPDKTLHVIGLFLIGCIDDNGYLRISVDEAARVLGEPVNQVELALNIIQSFEPEGVGARSLSECLCIQLKQRNITDRHVEAIVKHYLEEVSKGRYKVIAEKLGCTPHDVQLAVDFIRTLNPRPGQGFGQEQSGYILPDITVERINGQYHIVINDTMVPRLRVSAHLSRLGRECDPETRRFVEGRVNAAIWVVKSIEQRRQTLYKVMEAIIKLQREFFDYSPKFIKPLTMKKIAEVVGIHESTVSRATANKYVATSHGVFSLRSFFSTGVAGTDGDDVAVASVKRELRKLIDEENGQAPYSDQILTDCLKQKGMIVSRRTIAKYREEMGIASSSKRRRY</sequence>
<evidence type="ECO:0000256" key="3">
    <source>
        <dbReference type="ARBA" id="ARBA00022679"/>
    </source>
</evidence>
<dbReference type="Gene3D" id="1.10.10.1330">
    <property type="entry name" value="RNA polymerase sigma-54 factor, core-binding domain"/>
    <property type="match status" value="1"/>
</dbReference>
<dbReference type="PRINTS" id="PR00045">
    <property type="entry name" value="SIGMA54FCT"/>
</dbReference>
<comment type="caution">
    <text evidence="11">The sequence shown here is derived from an EMBL/GenBank/DDBJ whole genome shotgun (WGS) entry which is preliminary data.</text>
</comment>
<keyword evidence="4" id="KW-0548">Nucleotidyltransferase</keyword>
<dbReference type="PIRSF" id="PIRSF000774">
    <property type="entry name" value="RpoN"/>
    <property type="match status" value="1"/>
</dbReference>
<dbReference type="GO" id="GO:0000428">
    <property type="term" value="C:DNA-directed RNA polymerase complex"/>
    <property type="evidence" value="ECO:0007669"/>
    <property type="project" value="UniProtKB-KW"/>
</dbReference>
<dbReference type="Gene3D" id="1.10.10.60">
    <property type="entry name" value="Homeodomain-like"/>
    <property type="match status" value="1"/>
</dbReference>
<keyword evidence="8" id="KW-0804">Transcription</keyword>
<comment type="similarity">
    <text evidence="1">Belongs to the sigma-54 factor family.</text>
</comment>
<dbReference type="InterPro" id="IPR007634">
    <property type="entry name" value="RNA_pol_sigma_54_DNA-bd"/>
</dbReference>
<dbReference type="PROSITE" id="PS00718">
    <property type="entry name" value="SIGMA54_2"/>
    <property type="match status" value="1"/>
</dbReference>
<evidence type="ECO:0000259" key="9">
    <source>
        <dbReference type="Pfam" id="PF04552"/>
    </source>
</evidence>
<proteinExistence type="inferred from homology"/>
<keyword evidence="2" id="KW-0240">DNA-directed RNA polymerase</keyword>
<evidence type="ECO:0000256" key="7">
    <source>
        <dbReference type="ARBA" id="ARBA00023125"/>
    </source>
</evidence>
<dbReference type="Pfam" id="PF04963">
    <property type="entry name" value="Sigma54_CBD"/>
    <property type="match status" value="1"/>
</dbReference>
<dbReference type="GO" id="GO:0003677">
    <property type="term" value="F:DNA binding"/>
    <property type="evidence" value="ECO:0007669"/>
    <property type="project" value="UniProtKB-KW"/>
</dbReference>
<dbReference type="PROSITE" id="PS00717">
    <property type="entry name" value="SIGMA54_1"/>
    <property type="match status" value="1"/>
</dbReference>
<dbReference type="GO" id="GO:0001216">
    <property type="term" value="F:DNA-binding transcription activator activity"/>
    <property type="evidence" value="ECO:0007669"/>
    <property type="project" value="InterPro"/>
</dbReference>
<feature type="domain" description="RNA polymerase sigma factor 54 DNA-binding" evidence="9">
    <location>
        <begin position="297"/>
        <end position="453"/>
    </location>
</feature>
<evidence type="ECO:0000259" key="10">
    <source>
        <dbReference type="Pfam" id="PF04963"/>
    </source>
</evidence>
<evidence type="ECO:0000256" key="8">
    <source>
        <dbReference type="ARBA" id="ARBA00023163"/>
    </source>
</evidence>
<keyword evidence="5" id="KW-0805">Transcription regulation</keyword>
<evidence type="ECO:0000256" key="4">
    <source>
        <dbReference type="ARBA" id="ARBA00022695"/>
    </source>
</evidence>
<dbReference type="InterPro" id="IPR007046">
    <property type="entry name" value="RNA_pol_sigma_54_core-bd"/>
</dbReference>
<dbReference type="AlphaFoldDB" id="A0A644TLV0"/>
<evidence type="ECO:0000256" key="1">
    <source>
        <dbReference type="ARBA" id="ARBA00008798"/>
    </source>
</evidence>
<evidence type="ECO:0000313" key="11">
    <source>
        <dbReference type="EMBL" id="MPL67900.1"/>
    </source>
</evidence>
<dbReference type="PANTHER" id="PTHR32248:SF4">
    <property type="entry name" value="RNA POLYMERASE SIGMA-54 FACTOR"/>
    <property type="match status" value="1"/>
</dbReference>
<gene>
    <name evidence="11" type="primary">rpoN1_1</name>
    <name evidence="11" type="ORF">SDC9_13603</name>
</gene>
<organism evidence="11">
    <name type="scientific">bioreactor metagenome</name>
    <dbReference type="NCBI Taxonomy" id="1076179"/>
    <lineage>
        <taxon>unclassified sequences</taxon>
        <taxon>metagenomes</taxon>
        <taxon>ecological metagenomes</taxon>
    </lineage>
</organism>
<dbReference type="InterPro" id="IPR000394">
    <property type="entry name" value="RNA_pol_sigma_54"/>
</dbReference>
<keyword evidence="7" id="KW-0238">DNA-binding</keyword>
<dbReference type="GO" id="GO:0016987">
    <property type="term" value="F:sigma factor activity"/>
    <property type="evidence" value="ECO:0007669"/>
    <property type="project" value="UniProtKB-KW"/>
</dbReference>
<protein>
    <submittedName>
        <fullName evidence="11">RNA polymerase sigma-54 factor 1</fullName>
    </submittedName>
</protein>
<feature type="domain" description="RNA polymerase sigma factor 54 core-binding" evidence="10">
    <location>
        <begin position="95"/>
        <end position="280"/>
    </location>
</feature>
<dbReference type="NCBIfam" id="TIGR02395">
    <property type="entry name" value="rpoN_sigma"/>
    <property type="match status" value="1"/>
</dbReference>
<dbReference type="EMBL" id="VSSQ01000039">
    <property type="protein sequence ID" value="MPL67900.1"/>
    <property type="molecule type" value="Genomic_DNA"/>
</dbReference>
<dbReference type="PROSITE" id="PS50044">
    <property type="entry name" value="SIGMA54_3"/>
    <property type="match status" value="1"/>
</dbReference>
<dbReference type="Pfam" id="PF04552">
    <property type="entry name" value="Sigma54_DBD"/>
    <property type="match status" value="1"/>
</dbReference>
<evidence type="ECO:0000256" key="5">
    <source>
        <dbReference type="ARBA" id="ARBA00023015"/>
    </source>
</evidence>